<dbReference type="GO" id="GO:0005615">
    <property type="term" value="C:extracellular space"/>
    <property type="evidence" value="ECO:0007669"/>
    <property type="project" value="TreeGrafter"/>
</dbReference>
<keyword evidence="9" id="KW-0645">Protease</keyword>
<evidence type="ECO:0000256" key="6">
    <source>
        <dbReference type="ARBA" id="ARBA00014116"/>
    </source>
</evidence>
<dbReference type="FunFam" id="3.50.30.30:FF:000009">
    <property type="entry name" value="Carboxypeptidase Q"/>
    <property type="match status" value="1"/>
</dbReference>
<evidence type="ECO:0000256" key="15">
    <source>
        <dbReference type="ARBA" id="ARBA00023034"/>
    </source>
</evidence>
<keyword evidence="24" id="KW-1185">Reference proteome</keyword>
<dbReference type="OrthoDB" id="10013407at2759"/>
<evidence type="ECO:0000256" key="17">
    <source>
        <dbReference type="ARBA" id="ARBA00023145"/>
    </source>
</evidence>
<evidence type="ECO:0000256" key="5">
    <source>
        <dbReference type="ARBA" id="ARBA00010918"/>
    </source>
</evidence>
<keyword evidence="15" id="KW-0333">Golgi apparatus</keyword>
<proteinExistence type="inferred from homology"/>
<keyword evidence="7" id="KW-0964">Secreted</keyword>
<keyword evidence="19" id="KW-0458">Lysosome</keyword>
<comment type="similarity">
    <text evidence="5">Belongs to the peptidase M28 family.</text>
</comment>
<dbReference type="InterPro" id="IPR007484">
    <property type="entry name" value="Peptidase_M28"/>
</dbReference>
<dbReference type="GO" id="GO:0006508">
    <property type="term" value="P:proteolysis"/>
    <property type="evidence" value="ECO:0007669"/>
    <property type="project" value="UniProtKB-KW"/>
</dbReference>
<evidence type="ECO:0000256" key="20">
    <source>
        <dbReference type="ARBA" id="ARBA00025833"/>
    </source>
</evidence>
<keyword evidence="11" id="KW-0732">Signal</keyword>
<evidence type="ECO:0000256" key="21">
    <source>
        <dbReference type="ARBA" id="ARBA00033328"/>
    </source>
</evidence>
<dbReference type="GO" id="GO:0070573">
    <property type="term" value="F:metallodipeptidase activity"/>
    <property type="evidence" value="ECO:0007669"/>
    <property type="project" value="InterPro"/>
</dbReference>
<evidence type="ECO:0000256" key="14">
    <source>
        <dbReference type="ARBA" id="ARBA00022833"/>
    </source>
</evidence>
<evidence type="ECO:0000256" key="18">
    <source>
        <dbReference type="ARBA" id="ARBA00023180"/>
    </source>
</evidence>
<dbReference type="GO" id="GO:0005794">
    <property type="term" value="C:Golgi apparatus"/>
    <property type="evidence" value="ECO:0007669"/>
    <property type="project" value="UniProtKB-SubCell"/>
</dbReference>
<dbReference type="Pfam" id="PF04389">
    <property type="entry name" value="Peptidase_M28"/>
    <property type="match status" value="1"/>
</dbReference>
<dbReference type="GO" id="GO:0046872">
    <property type="term" value="F:metal ion binding"/>
    <property type="evidence" value="ECO:0007669"/>
    <property type="project" value="UniProtKB-KW"/>
</dbReference>
<dbReference type="GO" id="GO:0043171">
    <property type="term" value="P:peptide catabolic process"/>
    <property type="evidence" value="ECO:0007669"/>
    <property type="project" value="TreeGrafter"/>
</dbReference>
<evidence type="ECO:0000256" key="8">
    <source>
        <dbReference type="ARBA" id="ARBA00022645"/>
    </source>
</evidence>
<dbReference type="GO" id="GO:0005783">
    <property type="term" value="C:endoplasmic reticulum"/>
    <property type="evidence" value="ECO:0007669"/>
    <property type="project" value="UniProtKB-SubCell"/>
</dbReference>
<keyword evidence="10" id="KW-0479">Metal-binding</keyword>
<dbReference type="STRING" id="94128.A0A2A3E5Y8"/>
<keyword evidence="12" id="KW-0378">Hydrolase</keyword>
<organism evidence="23 24">
    <name type="scientific">Apis cerana cerana</name>
    <name type="common">Oriental honeybee</name>
    <dbReference type="NCBI Taxonomy" id="94128"/>
    <lineage>
        <taxon>Eukaryota</taxon>
        <taxon>Metazoa</taxon>
        <taxon>Ecdysozoa</taxon>
        <taxon>Arthropoda</taxon>
        <taxon>Hexapoda</taxon>
        <taxon>Insecta</taxon>
        <taxon>Pterygota</taxon>
        <taxon>Neoptera</taxon>
        <taxon>Endopterygota</taxon>
        <taxon>Hymenoptera</taxon>
        <taxon>Apocrita</taxon>
        <taxon>Aculeata</taxon>
        <taxon>Apoidea</taxon>
        <taxon>Anthophila</taxon>
        <taxon>Apidae</taxon>
        <taxon>Apis</taxon>
    </lineage>
</organism>
<evidence type="ECO:0000313" key="24">
    <source>
        <dbReference type="Proteomes" id="UP000242457"/>
    </source>
</evidence>
<keyword evidence="13" id="KW-0256">Endoplasmic reticulum</keyword>
<dbReference type="SUPFAM" id="SSF53187">
    <property type="entry name" value="Zn-dependent exopeptidases"/>
    <property type="match status" value="1"/>
</dbReference>
<sequence length="576" mass="65565">MGQTVGRMPHIWADLLKERDRVLYWSGEVLSKVIDNVNEERSFLIDYGNESIDKKIDSWMDSNEARIDRIFSKHPNLPESFKLEVTNELKQIKEDLRIKMRHDYYHGYRDMDKFTKKVDRLGERQRKIHGKLLHIENICDNNIKEFQKRFGPLRVKTFKNLKSGTTWNELAYFTDTFGPRLSGSEVLECSIDYVLNKSLEYGLENVHGEPVTVPRWIRGKESATLLKPRKKDIALLGLGTSVGTSPEGITAEAIVVNSFDELDKKKNEIAGKIVVFNEKYITYGQTVKYRSKGASKASKYGAVAALIRSITPYSLYTPHTGMQSYDQNVTKIPVACITAEDASLLRRMADRGEVLEINLKMEATNLPPTVSRNVVAELRGSRNPEKVVVVSGHIDSWDVGQGAMDDGGGAFISWQALKLLKHLNYRPRRTIRLIMWTAEEFGIIGARQYIKNHKEEEKNLQFVMESDLGTFKPLGISFTGTHEVKFILEEILKLFSSMGEMKLQSPNDGPDIDYWVRAGVPGGSLWTQDDKYFYYHHTNADSMLIEDPEALDRGTALFAALSYVLADLSIDLPRHK</sequence>
<evidence type="ECO:0000256" key="9">
    <source>
        <dbReference type="ARBA" id="ARBA00022670"/>
    </source>
</evidence>
<evidence type="ECO:0000256" key="3">
    <source>
        <dbReference type="ARBA" id="ARBA00004555"/>
    </source>
</evidence>
<reference evidence="23 24" key="1">
    <citation type="submission" date="2014-07" db="EMBL/GenBank/DDBJ databases">
        <title>Genomic and transcriptomic analysis on Apis cerana provide comprehensive insights into honey bee biology.</title>
        <authorList>
            <person name="Diao Q."/>
            <person name="Sun L."/>
            <person name="Zheng H."/>
            <person name="Zheng H."/>
            <person name="Xu S."/>
            <person name="Wang S."/>
            <person name="Zeng Z."/>
            <person name="Hu F."/>
            <person name="Su S."/>
            <person name="Wu J."/>
        </authorList>
    </citation>
    <scope>NUCLEOTIDE SEQUENCE [LARGE SCALE GENOMIC DNA]</scope>
    <source>
        <tissue evidence="23">Pupae without intestine</tissue>
    </source>
</reference>
<keyword evidence="17" id="KW-0865">Zymogen</keyword>
<evidence type="ECO:0000256" key="1">
    <source>
        <dbReference type="ARBA" id="ARBA00004240"/>
    </source>
</evidence>
<evidence type="ECO:0000256" key="13">
    <source>
        <dbReference type="ARBA" id="ARBA00022824"/>
    </source>
</evidence>
<dbReference type="PANTHER" id="PTHR12053">
    <property type="entry name" value="PROTEASE FAMILY M28 PLASMA GLUTAMATE CARBOXYPEPTIDASE-RELATED"/>
    <property type="match status" value="1"/>
</dbReference>
<dbReference type="FunFam" id="3.40.630.10:FF:000036">
    <property type="entry name" value="Carboxypeptidase Q"/>
    <property type="match status" value="1"/>
</dbReference>
<dbReference type="Proteomes" id="UP000242457">
    <property type="component" value="Unassembled WGS sequence"/>
</dbReference>
<dbReference type="AlphaFoldDB" id="A0A2A3E5Y8"/>
<evidence type="ECO:0000256" key="4">
    <source>
        <dbReference type="ARBA" id="ARBA00004613"/>
    </source>
</evidence>
<evidence type="ECO:0000256" key="19">
    <source>
        <dbReference type="ARBA" id="ARBA00023228"/>
    </source>
</evidence>
<dbReference type="InterPro" id="IPR039866">
    <property type="entry name" value="CPQ"/>
</dbReference>
<dbReference type="Gene3D" id="3.50.30.30">
    <property type="match status" value="1"/>
</dbReference>
<protein>
    <recommendedName>
        <fullName evidence="6">Carboxypeptidase Q</fullName>
    </recommendedName>
    <alternativeName>
        <fullName evidence="21">Plasma glutamate carboxypeptidase</fullName>
    </alternativeName>
</protein>
<accession>A0A2A3E5Y8</accession>
<evidence type="ECO:0000256" key="12">
    <source>
        <dbReference type="ARBA" id="ARBA00022801"/>
    </source>
</evidence>
<gene>
    <name evidence="23" type="ORF">APICC_04282</name>
</gene>
<evidence type="ECO:0000256" key="2">
    <source>
        <dbReference type="ARBA" id="ARBA00004371"/>
    </source>
</evidence>
<evidence type="ECO:0000259" key="22">
    <source>
        <dbReference type="Pfam" id="PF04389"/>
    </source>
</evidence>
<evidence type="ECO:0000256" key="11">
    <source>
        <dbReference type="ARBA" id="ARBA00022729"/>
    </source>
</evidence>
<dbReference type="GO" id="GO:0004180">
    <property type="term" value="F:carboxypeptidase activity"/>
    <property type="evidence" value="ECO:0007669"/>
    <property type="project" value="UniProtKB-KW"/>
</dbReference>
<keyword evidence="14" id="KW-0862">Zinc</keyword>
<keyword evidence="16" id="KW-0482">Metalloprotease</keyword>
<comment type="subunit">
    <text evidence="20">Homodimer. The monomeric form is inactive while the homodimer is active.</text>
</comment>
<keyword evidence="18" id="KW-0325">Glycoprotein</keyword>
<comment type="subcellular location">
    <subcellularLocation>
        <location evidence="1">Endoplasmic reticulum</location>
    </subcellularLocation>
    <subcellularLocation>
        <location evidence="3">Golgi apparatus</location>
    </subcellularLocation>
    <subcellularLocation>
        <location evidence="2">Lysosome</location>
    </subcellularLocation>
    <subcellularLocation>
        <location evidence="4">Secreted</location>
    </subcellularLocation>
</comment>
<keyword evidence="8 23" id="KW-0121">Carboxypeptidase</keyword>
<dbReference type="PANTHER" id="PTHR12053:SF3">
    <property type="entry name" value="CARBOXYPEPTIDASE Q"/>
    <property type="match status" value="1"/>
</dbReference>
<name>A0A2A3E5Y8_APICC</name>
<evidence type="ECO:0000256" key="10">
    <source>
        <dbReference type="ARBA" id="ARBA00022723"/>
    </source>
</evidence>
<dbReference type="CDD" id="cd03883">
    <property type="entry name" value="M28_Pgcp_like"/>
    <property type="match status" value="1"/>
</dbReference>
<evidence type="ECO:0000313" key="23">
    <source>
        <dbReference type="EMBL" id="PBC27120.1"/>
    </source>
</evidence>
<evidence type="ECO:0000256" key="7">
    <source>
        <dbReference type="ARBA" id="ARBA00022525"/>
    </source>
</evidence>
<dbReference type="EMBL" id="KZ288357">
    <property type="protein sequence ID" value="PBC27120.1"/>
    <property type="molecule type" value="Genomic_DNA"/>
</dbReference>
<dbReference type="Gene3D" id="3.40.630.10">
    <property type="entry name" value="Zn peptidases"/>
    <property type="match status" value="1"/>
</dbReference>
<evidence type="ECO:0000256" key="16">
    <source>
        <dbReference type="ARBA" id="ARBA00023049"/>
    </source>
</evidence>
<feature type="domain" description="Peptidase M28" evidence="22">
    <location>
        <begin position="373"/>
        <end position="560"/>
    </location>
</feature>
<dbReference type="GO" id="GO:0005764">
    <property type="term" value="C:lysosome"/>
    <property type="evidence" value="ECO:0007669"/>
    <property type="project" value="UniProtKB-SubCell"/>
</dbReference>